<proteinExistence type="inferred from homology"/>
<evidence type="ECO:0000256" key="2">
    <source>
        <dbReference type="ARBA" id="ARBA00023002"/>
    </source>
</evidence>
<dbReference type="FunFam" id="3.40.50.720:FF:000084">
    <property type="entry name" value="Short-chain dehydrogenase reductase"/>
    <property type="match status" value="1"/>
</dbReference>
<dbReference type="InterPro" id="IPR036291">
    <property type="entry name" value="NAD(P)-bd_dom_sf"/>
</dbReference>
<dbReference type="Gene3D" id="3.40.50.720">
    <property type="entry name" value="NAD(P)-binding Rossmann-like Domain"/>
    <property type="match status" value="1"/>
</dbReference>
<evidence type="ECO:0000313" key="3">
    <source>
        <dbReference type="EMBL" id="SNT58699.1"/>
    </source>
</evidence>
<keyword evidence="2" id="KW-0560">Oxidoreductase</keyword>
<accession>A0A239NX51</accession>
<dbReference type="RefSeq" id="WP_089212629.1">
    <property type="nucleotide sequence ID" value="NZ_FZOD01000070.1"/>
</dbReference>
<organism evidence="3 4">
    <name type="scientific">Streptosporangium subroseum</name>
    <dbReference type="NCBI Taxonomy" id="106412"/>
    <lineage>
        <taxon>Bacteria</taxon>
        <taxon>Bacillati</taxon>
        <taxon>Actinomycetota</taxon>
        <taxon>Actinomycetes</taxon>
        <taxon>Streptosporangiales</taxon>
        <taxon>Streptosporangiaceae</taxon>
        <taxon>Streptosporangium</taxon>
    </lineage>
</organism>
<dbReference type="AlphaFoldDB" id="A0A239NX51"/>
<dbReference type="SUPFAM" id="SSF51735">
    <property type="entry name" value="NAD(P)-binding Rossmann-fold domains"/>
    <property type="match status" value="1"/>
</dbReference>
<dbReference type="InterPro" id="IPR020904">
    <property type="entry name" value="Sc_DH/Rdtase_CS"/>
</dbReference>
<evidence type="ECO:0000256" key="1">
    <source>
        <dbReference type="ARBA" id="ARBA00006484"/>
    </source>
</evidence>
<keyword evidence="4" id="KW-1185">Reference proteome</keyword>
<dbReference type="GO" id="GO:0016491">
    <property type="term" value="F:oxidoreductase activity"/>
    <property type="evidence" value="ECO:0007669"/>
    <property type="project" value="UniProtKB-KW"/>
</dbReference>
<dbReference type="InterPro" id="IPR051122">
    <property type="entry name" value="SDR_DHRS6-like"/>
</dbReference>
<dbReference type="Proteomes" id="UP000198282">
    <property type="component" value="Unassembled WGS sequence"/>
</dbReference>
<comment type="similarity">
    <text evidence="1">Belongs to the short-chain dehydrogenases/reductases (SDR) family.</text>
</comment>
<dbReference type="EMBL" id="FZOD01000070">
    <property type="protein sequence ID" value="SNT58699.1"/>
    <property type="molecule type" value="Genomic_DNA"/>
</dbReference>
<protein>
    <submittedName>
        <fullName evidence="3">NAD(P)-dependent dehydrogenase, short-chain alcohol dehydrogenase family</fullName>
    </submittedName>
</protein>
<dbReference type="CDD" id="cd05233">
    <property type="entry name" value="SDR_c"/>
    <property type="match status" value="1"/>
</dbReference>
<sequence>MTSTTPDPGTRPGGAGTPSAVIVTGAASGIGRATAELYAERGVGVVAVDHDERTLKQLASLDGVVTLAGDVSDEDDNRAAVALALREFGRLDAVVLNAGIGGTRPFEAPGAVEAADRIFAVNLRGPILGIRASVPALRASGGGSVVVTASVAGLRGDPGNWAYNASKGALINLVRAAAIDYAVQGIRVNALAPGLTRTRINAGVRQDPILAEEIERRIPLQRIAEPREQAEAIWFLTSPAASYITGTTLVVDGGLDASLGILPLPGTPR</sequence>
<dbReference type="PRINTS" id="PR00080">
    <property type="entry name" value="SDRFAMILY"/>
</dbReference>
<dbReference type="PRINTS" id="PR00081">
    <property type="entry name" value="GDHRDH"/>
</dbReference>
<dbReference type="PANTHER" id="PTHR43477">
    <property type="entry name" value="DIHYDROANTICAPSIN 7-DEHYDROGENASE"/>
    <property type="match status" value="1"/>
</dbReference>
<dbReference type="OrthoDB" id="7064009at2"/>
<gene>
    <name evidence="3" type="ORF">SAMN05216276_107039</name>
</gene>
<dbReference type="PANTHER" id="PTHR43477:SF1">
    <property type="entry name" value="DIHYDROANTICAPSIN 7-DEHYDROGENASE"/>
    <property type="match status" value="1"/>
</dbReference>
<dbReference type="InterPro" id="IPR002347">
    <property type="entry name" value="SDR_fam"/>
</dbReference>
<evidence type="ECO:0000313" key="4">
    <source>
        <dbReference type="Proteomes" id="UP000198282"/>
    </source>
</evidence>
<name>A0A239NX51_9ACTN</name>
<dbReference type="Pfam" id="PF13561">
    <property type="entry name" value="adh_short_C2"/>
    <property type="match status" value="1"/>
</dbReference>
<dbReference type="PROSITE" id="PS00061">
    <property type="entry name" value="ADH_SHORT"/>
    <property type="match status" value="1"/>
</dbReference>
<reference evidence="3 4" key="1">
    <citation type="submission" date="2017-06" db="EMBL/GenBank/DDBJ databases">
        <authorList>
            <person name="Kim H.J."/>
            <person name="Triplett B.A."/>
        </authorList>
    </citation>
    <scope>NUCLEOTIDE SEQUENCE [LARGE SCALE GENOMIC DNA]</scope>
    <source>
        <strain evidence="3 4">CGMCC 4.2132</strain>
    </source>
</reference>